<keyword evidence="8" id="KW-0407">Ion channel</keyword>
<dbReference type="Gene3D" id="3.80.10.10">
    <property type="entry name" value="Ribonuclease Inhibitor"/>
    <property type="match status" value="3"/>
</dbReference>
<dbReference type="InterPro" id="IPR014710">
    <property type="entry name" value="RmlC-like_jellyroll"/>
</dbReference>
<dbReference type="InterPro" id="IPR032675">
    <property type="entry name" value="LRR_dom_sf"/>
</dbReference>
<reference evidence="11" key="1">
    <citation type="journal article" date="2014" name="Genome Announc.">
        <title>De novo whole-genome sequence and genome annotation of Lichtheimia ramosa.</title>
        <authorList>
            <person name="Linde J."/>
            <person name="Schwartze V."/>
            <person name="Binder U."/>
            <person name="Lass-Florl C."/>
            <person name="Voigt K."/>
            <person name="Horn F."/>
        </authorList>
    </citation>
    <scope>NUCLEOTIDE SEQUENCE</scope>
    <source>
        <strain evidence="11">JMRC FSU:6197</strain>
    </source>
</reference>
<dbReference type="InterPro" id="IPR057207">
    <property type="entry name" value="FBXL15_LRR"/>
</dbReference>
<evidence type="ECO:0000256" key="7">
    <source>
        <dbReference type="ARBA" id="ARBA00023286"/>
    </source>
</evidence>
<dbReference type="FunFam" id="2.60.120.10:FF:000057">
    <property type="entry name" value="Cyclic nucleotide-binding domain protein"/>
    <property type="match status" value="1"/>
</dbReference>
<organism evidence="11">
    <name type="scientific">Lichtheimia ramosa</name>
    <dbReference type="NCBI Taxonomy" id="688394"/>
    <lineage>
        <taxon>Eukaryota</taxon>
        <taxon>Fungi</taxon>
        <taxon>Fungi incertae sedis</taxon>
        <taxon>Mucoromycota</taxon>
        <taxon>Mucoromycotina</taxon>
        <taxon>Mucoromycetes</taxon>
        <taxon>Mucorales</taxon>
        <taxon>Lichtheimiaceae</taxon>
        <taxon>Lichtheimia</taxon>
    </lineage>
</organism>
<feature type="region of interest" description="Disordered" evidence="9">
    <location>
        <begin position="1"/>
        <end position="22"/>
    </location>
</feature>
<dbReference type="Pfam" id="PF25372">
    <property type="entry name" value="DUF7885"/>
    <property type="match status" value="1"/>
</dbReference>
<evidence type="ECO:0000256" key="1">
    <source>
        <dbReference type="ARBA" id="ARBA00004141"/>
    </source>
</evidence>
<dbReference type="InterPro" id="IPR006553">
    <property type="entry name" value="Leu-rich_rpt_Cys-con_subtyp"/>
</dbReference>
<accession>A0A077WIV2</accession>
<evidence type="ECO:0000313" key="11">
    <source>
        <dbReference type="EMBL" id="CDS07280.1"/>
    </source>
</evidence>
<feature type="domain" description="Cyclic nucleotide-binding" evidence="10">
    <location>
        <begin position="187"/>
        <end position="285"/>
    </location>
</feature>
<dbReference type="GO" id="GO:0016020">
    <property type="term" value="C:membrane"/>
    <property type="evidence" value="ECO:0007669"/>
    <property type="project" value="UniProtKB-SubCell"/>
</dbReference>
<feature type="compositionally biased region" description="Low complexity" evidence="9">
    <location>
        <begin position="7"/>
        <end position="17"/>
    </location>
</feature>
<dbReference type="Gene3D" id="2.60.120.10">
    <property type="entry name" value="Jelly Rolls"/>
    <property type="match status" value="2"/>
</dbReference>
<dbReference type="PANTHER" id="PTHR45638">
    <property type="entry name" value="CYCLIC NUCLEOTIDE-GATED CATION CHANNEL SUBUNIT A"/>
    <property type="match status" value="1"/>
</dbReference>
<dbReference type="PANTHER" id="PTHR45638:SF11">
    <property type="entry name" value="CYCLIC NUCLEOTIDE-GATED CATION CHANNEL SUBUNIT A"/>
    <property type="match status" value="1"/>
</dbReference>
<dbReference type="AlphaFoldDB" id="A0A077WIV2"/>
<dbReference type="SMART" id="SM00100">
    <property type="entry name" value="cNMP"/>
    <property type="match status" value="2"/>
</dbReference>
<dbReference type="PROSITE" id="PS00888">
    <property type="entry name" value="CNMP_BINDING_1"/>
    <property type="match status" value="1"/>
</dbReference>
<dbReference type="SUPFAM" id="SSF51206">
    <property type="entry name" value="cAMP-binding domain-like"/>
    <property type="match status" value="2"/>
</dbReference>
<dbReference type="PROSITE" id="PS00889">
    <property type="entry name" value="CNMP_BINDING_2"/>
    <property type="match status" value="2"/>
</dbReference>
<keyword evidence="7" id="KW-1071">Ligand-gated ion channel</keyword>
<gene>
    <name evidence="11" type="ORF">LRAMOSA01229</name>
</gene>
<keyword evidence="5" id="KW-0406">Ion transport</keyword>
<evidence type="ECO:0000256" key="8">
    <source>
        <dbReference type="ARBA" id="ARBA00023303"/>
    </source>
</evidence>
<dbReference type="EMBL" id="LK023324">
    <property type="protein sequence ID" value="CDS07280.1"/>
    <property type="molecule type" value="Genomic_DNA"/>
</dbReference>
<dbReference type="PROSITE" id="PS50042">
    <property type="entry name" value="CNMP_BINDING_3"/>
    <property type="match status" value="2"/>
</dbReference>
<dbReference type="InterPro" id="IPR018488">
    <property type="entry name" value="cNMP-bd_CS"/>
</dbReference>
<evidence type="ECO:0000256" key="2">
    <source>
        <dbReference type="ARBA" id="ARBA00022448"/>
    </source>
</evidence>
<feature type="region of interest" description="Disordered" evidence="9">
    <location>
        <begin position="372"/>
        <end position="395"/>
    </location>
</feature>
<evidence type="ECO:0000256" key="3">
    <source>
        <dbReference type="ARBA" id="ARBA00022692"/>
    </source>
</evidence>
<evidence type="ECO:0000256" key="5">
    <source>
        <dbReference type="ARBA" id="ARBA00023065"/>
    </source>
</evidence>
<dbReference type="GO" id="GO:0044877">
    <property type="term" value="F:protein-containing complex binding"/>
    <property type="evidence" value="ECO:0007669"/>
    <property type="project" value="TreeGrafter"/>
</dbReference>
<dbReference type="Pfam" id="PF00027">
    <property type="entry name" value="cNMP_binding"/>
    <property type="match status" value="2"/>
</dbReference>
<proteinExistence type="predicted"/>
<keyword evidence="4" id="KW-1133">Transmembrane helix</keyword>
<keyword evidence="2" id="KW-0813">Transport</keyword>
<dbReference type="InterPro" id="IPR018490">
    <property type="entry name" value="cNMP-bd_dom_sf"/>
</dbReference>
<evidence type="ECO:0000256" key="9">
    <source>
        <dbReference type="SAM" id="MobiDB-lite"/>
    </source>
</evidence>
<keyword evidence="3" id="KW-0812">Transmembrane</keyword>
<dbReference type="InterPro" id="IPR000595">
    <property type="entry name" value="cNMP-bd_dom"/>
</dbReference>
<dbReference type="InterPro" id="IPR050866">
    <property type="entry name" value="CNG_cation_channel"/>
</dbReference>
<dbReference type="OrthoDB" id="421226at2759"/>
<protein>
    <recommendedName>
        <fullName evidence="10">Cyclic nucleotide-binding domain-containing protein</fullName>
    </recommendedName>
</protein>
<dbReference type="GO" id="GO:0005221">
    <property type="term" value="F:intracellularly cyclic nucleotide-activated monoatomic cation channel activity"/>
    <property type="evidence" value="ECO:0007669"/>
    <property type="project" value="InterPro"/>
</dbReference>
<comment type="subcellular location">
    <subcellularLocation>
        <location evidence="1">Membrane</location>
        <topology evidence="1">Multi-pass membrane protein</topology>
    </subcellularLocation>
</comment>
<dbReference type="SUPFAM" id="SSF52047">
    <property type="entry name" value="RNI-like"/>
    <property type="match status" value="1"/>
</dbReference>
<dbReference type="CDD" id="cd00038">
    <property type="entry name" value="CAP_ED"/>
    <property type="match status" value="2"/>
</dbReference>
<keyword evidence="6" id="KW-0472">Membrane</keyword>
<sequence length="747" mass="82161">MMADVHPSWSSPSSSPSPTAPDELINSLRDHSLFQRSNNATFLQDIARNMHIRTYGPRDVIIVEGEQAKAMFLLLRGSVDVCSADFERLYATLDQGTCFGEIGILYSIPRTATVVAKSKCTVAALTAEKVASILPDYPEVEQILRNEAQERLAMLNKCPNETTTRRSSMIASFDATSARNHLQKVALFKDCPEEFLHQISLKLEPKSYPPNARIIRKDDIGDEMFFIIDGTVQILSSSNDVVSRKGSGDYFGEVSILLDVPRTADVRSVTNVDMYVLSKADFMQVCASYPQLDQRFRDLANETHRNIQQQLEEMTRGMATIDKAAVCSTTCDQDPTLPARDDIMKLRETGGRRRRPSIAVWADPSLLALSQQKQSQLSSPPESPPSRKLSSSITYSSIPPSTLPNKSRLACLILEEIAVASRLIHHLEFTSVLQLAATSHAMRSQLFSSALLTRVDLESVHKLVTDDVLATLSGTIGPHVQALSLAHCFHITDTGLITLLEQCTQLYELNLNSCWLVTDTSLLALPASVQRLDLSNCRKITDRGLYHVVGGLTHLTLSYCKNVTNRAMAFMTSGGQQGEKGTSNSRLEYLNLQRCTTISDAGFENWQHQQMAALRSIDLSDCSFLTDKAIHRLVHAAPRLENVCLSFCCALSESAIEAIALLPNLAILDLSFCGAAVSDASISILLAARSNTLQVLNLRGCIRLSAMGLMSGLEHARALRHLNVSQCPGISKQAHSMLLTHGLFTLI</sequence>
<name>A0A077WIV2_9FUNG</name>
<evidence type="ECO:0000259" key="10">
    <source>
        <dbReference type="PROSITE" id="PS50042"/>
    </source>
</evidence>
<dbReference type="SMART" id="SM00367">
    <property type="entry name" value="LRR_CC"/>
    <property type="match status" value="9"/>
</dbReference>
<evidence type="ECO:0000256" key="6">
    <source>
        <dbReference type="ARBA" id="ARBA00023136"/>
    </source>
</evidence>
<feature type="domain" description="Cyclic nucleotide-binding" evidence="10">
    <location>
        <begin position="34"/>
        <end position="151"/>
    </location>
</feature>
<evidence type="ECO:0000256" key="4">
    <source>
        <dbReference type="ARBA" id="ARBA00022989"/>
    </source>
</evidence>